<dbReference type="GO" id="GO:0000160">
    <property type="term" value="P:phosphorelay signal transduction system"/>
    <property type="evidence" value="ECO:0007669"/>
    <property type="project" value="InterPro"/>
</dbReference>
<dbReference type="InterPro" id="IPR011006">
    <property type="entry name" value="CheY-like_superfamily"/>
</dbReference>
<evidence type="ECO:0000313" key="5">
    <source>
        <dbReference type="Proteomes" id="UP000005316"/>
    </source>
</evidence>
<keyword evidence="4" id="KW-0808">Transferase</keyword>
<dbReference type="SMART" id="SM00448">
    <property type="entry name" value="REC"/>
    <property type="match status" value="1"/>
</dbReference>
<accession>F9DRD3</accession>
<dbReference type="STRING" id="759851.SAMN04244570_1819"/>
<comment type="caution">
    <text evidence="4">The sequence shown here is derived from an EMBL/GenBank/DDBJ whole genome shotgun (WGS) entry which is preliminary data.</text>
</comment>
<dbReference type="Pfam" id="PF00072">
    <property type="entry name" value="Response_reg"/>
    <property type="match status" value="1"/>
</dbReference>
<gene>
    <name evidence="4" type="primary">spo0F</name>
    <name evidence="4" type="ORF">HMPREF9372_1363</name>
</gene>
<dbReference type="HOGENOM" id="CLU_000445_69_8_9"/>
<proteinExistence type="predicted"/>
<dbReference type="InterPro" id="IPR001789">
    <property type="entry name" value="Sig_transdc_resp-reg_receiver"/>
</dbReference>
<dbReference type="EC" id="2.7.-.-" evidence="4"/>
<evidence type="ECO:0000256" key="2">
    <source>
        <dbReference type="PROSITE-ProRule" id="PRU00169"/>
    </source>
</evidence>
<dbReference type="eggNOG" id="COG2204">
    <property type="taxonomic scope" value="Bacteria"/>
</dbReference>
<dbReference type="PANTHER" id="PTHR44591">
    <property type="entry name" value="STRESS RESPONSE REGULATOR PROTEIN 1"/>
    <property type="match status" value="1"/>
</dbReference>
<name>F9DRD3_9BACL</name>
<reference evidence="4 5" key="1">
    <citation type="submission" date="2011-04" db="EMBL/GenBank/DDBJ databases">
        <authorList>
            <person name="Muzny D."/>
            <person name="Qin X."/>
            <person name="Deng J."/>
            <person name="Jiang H."/>
            <person name="Liu Y."/>
            <person name="Qu J."/>
            <person name="Song X.-Z."/>
            <person name="Zhang L."/>
            <person name="Thornton R."/>
            <person name="Coyle M."/>
            <person name="Francisco L."/>
            <person name="Jackson L."/>
            <person name="Javaid M."/>
            <person name="Korchina V."/>
            <person name="Kovar C."/>
            <person name="Mata R."/>
            <person name="Mathew T."/>
            <person name="Ngo R."/>
            <person name="Nguyen L."/>
            <person name="Nguyen N."/>
            <person name="Okwuonu G."/>
            <person name="Ongeri F."/>
            <person name="Pham C."/>
            <person name="Simmons D."/>
            <person name="Wilczek-Boney K."/>
            <person name="Hale W."/>
            <person name="Jakkamsetti A."/>
            <person name="Pham P."/>
            <person name="Ruth R."/>
            <person name="San Lucas F."/>
            <person name="Warren J."/>
            <person name="Zhang J."/>
            <person name="Zhao Z."/>
            <person name="Zhou C."/>
            <person name="Zhu D."/>
            <person name="Lee S."/>
            <person name="Bess C."/>
            <person name="Blankenburg K."/>
            <person name="Forbes L."/>
            <person name="Fu Q."/>
            <person name="Gubbala S."/>
            <person name="Hirani K."/>
            <person name="Jayaseelan J.C."/>
            <person name="Lara F."/>
            <person name="Munidasa M."/>
            <person name="Palculict T."/>
            <person name="Patil S."/>
            <person name="Pu L.-L."/>
            <person name="Saada N."/>
            <person name="Tang L."/>
            <person name="Weissenberger G."/>
            <person name="Zhu Y."/>
            <person name="Hemphill L."/>
            <person name="Shang Y."/>
            <person name="Youmans B."/>
            <person name="Ayvaz T."/>
            <person name="Ross M."/>
            <person name="Santibanez J."/>
            <person name="Aqrawi P."/>
            <person name="Gross S."/>
            <person name="Joshi V."/>
            <person name="Fowler G."/>
            <person name="Nazareth L."/>
            <person name="Reid J."/>
            <person name="Worley K."/>
            <person name="Petrosino J."/>
            <person name="Highlander S."/>
            <person name="Gibbs R."/>
        </authorList>
    </citation>
    <scope>NUCLEOTIDE SEQUENCE [LARGE SCALE GENOMIC DNA]</scope>
    <source>
        <strain evidence="4 5">2681</strain>
    </source>
</reference>
<evidence type="ECO:0000313" key="4">
    <source>
        <dbReference type="EMBL" id="EGQ26676.1"/>
    </source>
</evidence>
<sequence>MNGLKQILIIDDQPGIRLLLEEIFRQAGLGTTLASNGKEALDKLEYLQPDCILLDMKMPGMNGVEVLREIRKRTPNALVMMMTAYSEIELTEEAGRLGIDNHFTKPFDIFEVRDTVLKRLQTQDA</sequence>
<dbReference type="PANTHER" id="PTHR44591:SF3">
    <property type="entry name" value="RESPONSE REGULATORY DOMAIN-CONTAINING PROTEIN"/>
    <property type="match status" value="1"/>
</dbReference>
<dbReference type="InterPro" id="IPR050595">
    <property type="entry name" value="Bact_response_regulator"/>
</dbReference>
<dbReference type="PROSITE" id="PS50110">
    <property type="entry name" value="RESPONSE_REGULATORY"/>
    <property type="match status" value="1"/>
</dbReference>
<organism evidence="4 5">
    <name type="scientific">Sporosarcina newyorkensis 2681</name>
    <dbReference type="NCBI Taxonomy" id="1027292"/>
    <lineage>
        <taxon>Bacteria</taxon>
        <taxon>Bacillati</taxon>
        <taxon>Bacillota</taxon>
        <taxon>Bacilli</taxon>
        <taxon>Bacillales</taxon>
        <taxon>Caryophanaceae</taxon>
        <taxon>Sporosarcina</taxon>
    </lineage>
</organism>
<dbReference type="Gene3D" id="3.40.50.2300">
    <property type="match status" value="1"/>
</dbReference>
<feature type="modified residue" description="4-aspartylphosphate" evidence="2">
    <location>
        <position position="55"/>
    </location>
</feature>
<evidence type="ECO:0000259" key="3">
    <source>
        <dbReference type="PROSITE" id="PS50110"/>
    </source>
</evidence>
<dbReference type="GO" id="GO:0016740">
    <property type="term" value="F:transferase activity"/>
    <property type="evidence" value="ECO:0007669"/>
    <property type="project" value="UniProtKB-KW"/>
</dbReference>
<keyword evidence="1 2" id="KW-0597">Phosphoprotein</keyword>
<dbReference type="SUPFAM" id="SSF52172">
    <property type="entry name" value="CheY-like"/>
    <property type="match status" value="1"/>
</dbReference>
<evidence type="ECO:0000256" key="1">
    <source>
        <dbReference type="ARBA" id="ARBA00022553"/>
    </source>
</evidence>
<dbReference type="AlphaFoldDB" id="F9DRD3"/>
<dbReference type="EMBL" id="AFPZ01000036">
    <property type="protein sequence ID" value="EGQ26676.1"/>
    <property type="molecule type" value="Genomic_DNA"/>
</dbReference>
<protein>
    <submittedName>
        <fullName evidence="4">Sporulation initiation phosphotransferase F</fullName>
        <ecNumber evidence="4">2.7.-.-</ecNumber>
    </submittedName>
</protein>
<dbReference type="Proteomes" id="UP000005316">
    <property type="component" value="Unassembled WGS sequence"/>
</dbReference>
<feature type="domain" description="Response regulatory" evidence="3">
    <location>
        <begin position="6"/>
        <end position="120"/>
    </location>
</feature>